<dbReference type="InterPro" id="IPR029068">
    <property type="entry name" value="Glyas_Bleomycin-R_OHBP_Dase"/>
</dbReference>
<dbReference type="SUPFAM" id="SSF54593">
    <property type="entry name" value="Glyoxalase/Bleomycin resistance protein/Dihydroxybiphenyl dioxygenase"/>
    <property type="match status" value="1"/>
</dbReference>
<protein>
    <recommendedName>
        <fullName evidence="2">VOC domain-containing protein</fullName>
    </recommendedName>
</protein>
<dbReference type="InterPro" id="IPR054576">
    <property type="entry name" value="At5g48480-like_N"/>
</dbReference>
<feature type="domain" description="VOC" evidence="2">
    <location>
        <begin position="43"/>
        <end position="179"/>
    </location>
</feature>
<dbReference type="InterPro" id="IPR037523">
    <property type="entry name" value="VOC_core"/>
</dbReference>
<dbReference type="EMBL" id="LVLJ01002195">
    <property type="protein sequence ID" value="OAE26321.1"/>
    <property type="molecule type" value="Genomic_DNA"/>
</dbReference>
<dbReference type="PANTHER" id="PTHR34109:SF1">
    <property type="entry name" value="VOC DOMAIN-CONTAINING PROTEIN"/>
    <property type="match status" value="1"/>
</dbReference>
<evidence type="ECO:0000313" key="3">
    <source>
        <dbReference type="EMBL" id="BBM99497.1"/>
    </source>
</evidence>
<reference evidence="4 5" key="1">
    <citation type="submission" date="2016-03" db="EMBL/GenBank/DDBJ databases">
        <title>Mechanisms controlling the formation of the plant cell surface in tip-growing cells are functionally conserved among land plants.</title>
        <authorList>
            <person name="Honkanen S."/>
            <person name="Jones V.A."/>
            <person name="Morieri G."/>
            <person name="Champion C."/>
            <person name="Hetherington A.J."/>
            <person name="Kelly S."/>
            <person name="Saint-Marcoux D."/>
            <person name="Proust H."/>
            <person name="Prescott H."/>
            <person name="Dolan L."/>
        </authorList>
    </citation>
    <scope>NUCLEOTIDE SEQUENCE [LARGE SCALE GENOMIC DNA]</scope>
    <source>
        <strain evidence="5">cv. Tak-1 and cv. Tak-2</strain>
        <tissue evidence="4">Whole gametophyte</tissue>
    </source>
</reference>
<reference evidence="6" key="3">
    <citation type="journal article" date="2020" name="Curr. Biol.">
        <title>Chromatin organization in early land plants reveals an ancestral association between H3K27me3, transposons, and constitutive heterochromatin.</title>
        <authorList>
            <person name="Montgomery S.A."/>
            <person name="Tanizawa Y."/>
            <person name="Galik B."/>
            <person name="Wang N."/>
            <person name="Ito T."/>
            <person name="Mochizuki T."/>
            <person name="Akimcheva S."/>
            <person name="Bowman J.L."/>
            <person name="Cognat V."/>
            <person name="Marechal-Drouard L."/>
            <person name="Ekker H."/>
            <person name="Hong S.F."/>
            <person name="Kohchi T."/>
            <person name="Lin S.S."/>
            <person name="Liu L.D."/>
            <person name="Nakamura Y."/>
            <person name="Valeeva L.R."/>
            <person name="Shakirov E.V."/>
            <person name="Shippen D.E."/>
            <person name="Wei W.L."/>
            <person name="Yagura M."/>
            <person name="Yamaoka S."/>
            <person name="Yamato K.T."/>
            <person name="Liu C."/>
            <person name="Berger F."/>
        </authorList>
    </citation>
    <scope>NUCLEOTIDE SEQUENCE [LARGE SCALE GENOMIC DNA]</scope>
    <source>
        <strain evidence="6">Tak-1</strain>
    </source>
</reference>
<dbReference type="InterPro" id="IPR054575">
    <property type="entry name" value="At5g48480-like_C"/>
</dbReference>
<gene>
    <name evidence="4" type="ORF">AXG93_3040s1390</name>
    <name evidence="3" type="ORF">Mp_1g21660</name>
</gene>
<reference evidence="3" key="2">
    <citation type="journal article" date="2019" name="Curr. Biol.">
        <title>Chromatin organization in early land plants reveals an ancestral association between H3K27me3, transposons, and constitutive heterochromatin.</title>
        <authorList>
            <person name="Montgomery S.A."/>
            <person name="Tanizawa Y."/>
            <person name="Galik B."/>
            <person name="Wang N."/>
            <person name="Ito T."/>
            <person name="Mochizuki T."/>
            <person name="Akimcheva S."/>
            <person name="Bowman J."/>
            <person name="Cognat V."/>
            <person name="Drouard L."/>
            <person name="Ekker H."/>
            <person name="Houng S."/>
            <person name="Kohchi T."/>
            <person name="Lin S."/>
            <person name="Liu L.D."/>
            <person name="Nakamura Y."/>
            <person name="Valeeva L.R."/>
            <person name="Shakirov E.V."/>
            <person name="Shippen D.E."/>
            <person name="Wei W."/>
            <person name="Yagura M."/>
            <person name="Yamaoka S."/>
            <person name="Yamato K.T."/>
            <person name="Liu C."/>
            <person name="Berger F."/>
        </authorList>
    </citation>
    <scope>NUCLEOTIDE SEQUENCE [LARGE SCALE GENOMIC DNA]</scope>
    <source>
        <strain evidence="3">Tak-1</strain>
    </source>
</reference>
<evidence type="ECO:0000313" key="5">
    <source>
        <dbReference type="Proteomes" id="UP000077202"/>
    </source>
</evidence>
<dbReference type="EMBL" id="AP019866">
    <property type="protein sequence ID" value="BBM99497.1"/>
    <property type="molecule type" value="Genomic_DNA"/>
</dbReference>
<name>A0A176W188_MARPO</name>
<dbReference type="CDD" id="cd07246">
    <property type="entry name" value="VOC_like"/>
    <property type="match status" value="1"/>
</dbReference>
<evidence type="ECO:0000259" key="2">
    <source>
        <dbReference type="PROSITE" id="PS51819"/>
    </source>
</evidence>
<dbReference type="PROSITE" id="PS51819">
    <property type="entry name" value="VOC"/>
    <property type="match status" value="1"/>
</dbReference>
<feature type="region of interest" description="Disordered" evidence="1">
    <location>
        <begin position="1"/>
        <end position="37"/>
    </location>
</feature>
<dbReference type="AlphaFoldDB" id="A0A176W188"/>
<sequence length="200" mass="21205">MRDAEMETAQAAGGEVEGGEQNGGSAEHVANGSRSKAVHQGVSFSHVKPHLVIQAPKASEAIVFYKAAFGAEEVTKTLHAKRKAEQEQPLVLHAHLKFGDAEILIIDEAEESGNTVKSTSSLNGTSMILHMETSDVETAFSRAIEAGATVSEQIADRPWGQRCGKLVDPYGFVWSLASPLAPEEPSVIITEEAVEAGQAA</sequence>
<dbReference type="PANTHER" id="PTHR34109">
    <property type="entry name" value="BNAUNNG04460D PROTEIN-RELATED"/>
    <property type="match status" value="1"/>
</dbReference>
<dbReference type="Pfam" id="PF22650">
    <property type="entry name" value="At5g48480-like_C"/>
    <property type="match status" value="1"/>
</dbReference>
<organism evidence="4 5">
    <name type="scientific">Marchantia polymorpha subsp. ruderalis</name>
    <dbReference type="NCBI Taxonomy" id="1480154"/>
    <lineage>
        <taxon>Eukaryota</taxon>
        <taxon>Viridiplantae</taxon>
        <taxon>Streptophyta</taxon>
        <taxon>Embryophyta</taxon>
        <taxon>Marchantiophyta</taxon>
        <taxon>Marchantiopsida</taxon>
        <taxon>Marchantiidae</taxon>
        <taxon>Marchantiales</taxon>
        <taxon>Marchantiaceae</taxon>
        <taxon>Marchantia</taxon>
    </lineage>
</organism>
<evidence type="ECO:0000313" key="6">
    <source>
        <dbReference type="Proteomes" id="UP001162541"/>
    </source>
</evidence>
<keyword evidence="5" id="KW-1185">Reference proteome</keyword>
<dbReference type="Pfam" id="PF22656">
    <property type="entry name" value="At5g48480-like_N"/>
    <property type="match status" value="1"/>
</dbReference>
<dbReference type="Proteomes" id="UP000077202">
    <property type="component" value="Unassembled WGS sequence"/>
</dbReference>
<evidence type="ECO:0000313" key="4">
    <source>
        <dbReference type="EMBL" id="OAE26321.1"/>
    </source>
</evidence>
<dbReference type="Gene3D" id="3.10.180.10">
    <property type="entry name" value="2,3-Dihydroxybiphenyl 1,2-Dioxygenase, domain 1"/>
    <property type="match status" value="1"/>
</dbReference>
<accession>A0A176W188</accession>
<evidence type="ECO:0000256" key="1">
    <source>
        <dbReference type="SAM" id="MobiDB-lite"/>
    </source>
</evidence>
<proteinExistence type="predicted"/>
<dbReference type="Proteomes" id="UP001162541">
    <property type="component" value="Chromosome 1"/>
</dbReference>